<evidence type="ECO:0000256" key="1">
    <source>
        <dbReference type="ARBA" id="ARBA00022737"/>
    </source>
</evidence>
<name>A0A0E4BVB8_9BRAD</name>
<dbReference type="PANTHER" id="PTHR21366">
    <property type="entry name" value="GLYOXALASE FAMILY PROTEIN"/>
    <property type="match status" value="1"/>
</dbReference>
<dbReference type="AlphaFoldDB" id="A0A0E4BVB8"/>
<proteinExistence type="predicted"/>
<dbReference type="NCBIfam" id="TIGR03211">
    <property type="entry name" value="catechol_2_3"/>
    <property type="match status" value="1"/>
</dbReference>
<dbReference type="PROSITE" id="PS51819">
    <property type="entry name" value="VOC"/>
    <property type="match status" value="2"/>
</dbReference>
<sequence length="340" mass="38567">MPECAIRFLRIAATPGGSMQPEPILDLAHLGHMELLTPKPDESLKFFVDVMGMTISGRKGESVYLRGWDDYERYSLKLTASKTSGMEHMALRARSQQALERRVAALKGSGFDIGWIDGDMGQGPTFRCRDPDGHIVELYYETEWYQAPPELKPALKNQAQRFPARGVNVRRLDHLNCLAVDIKANREFFENYLGCRLTEQIVLNDGREAAMWLTMSNKSYDFAYSLDHSGTPGRFHHVTYALDSREEILRAADIFLENGIHIETGPHKHAIQQTFFLYVYEPGGNRVEVANAGARLILAPDWKPIVWTEEERKKGQAWGLKTIESFHTHGTPPVEVKKHA</sequence>
<protein>
    <submittedName>
        <fullName evidence="3">Metapyrocatechase</fullName>
    </submittedName>
</protein>
<evidence type="ECO:0000259" key="2">
    <source>
        <dbReference type="PROSITE" id="PS51819"/>
    </source>
</evidence>
<dbReference type="EMBL" id="AP014685">
    <property type="protein sequence ID" value="BAR61079.1"/>
    <property type="molecule type" value="Genomic_DNA"/>
</dbReference>
<dbReference type="CDD" id="cd09014">
    <property type="entry name" value="BphC-JF8_C_like"/>
    <property type="match status" value="1"/>
</dbReference>
<gene>
    <name evidence="3" type="ORF">NK6_7928</name>
</gene>
<dbReference type="InterPro" id="IPR004360">
    <property type="entry name" value="Glyas_Fos-R_dOase_dom"/>
</dbReference>
<dbReference type="PANTHER" id="PTHR21366:SF19">
    <property type="entry name" value="METAPYROCATECHASE"/>
    <property type="match status" value="1"/>
</dbReference>
<reference evidence="3 4" key="1">
    <citation type="submission" date="2014-11" db="EMBL/GenBank/DDBJ databases">
        <title>Symbiosis island explosion on the genome of extra-slow-growing strains of soybean bradyrhizobia with massive insertion sequences.</title>
        <authorList>
            <person name="Iida T."/>
            <person name="Minamisawa K."/>
        </authorList>
    </citation>
    <scope>NUCLEOTIDE SEQUENCE [LARGE SCALE GENOMIC DNA]</scope>
    <source>
        <strain evidence="3 4">NK6</strain>
    </source>
</reference>
<feature type="domain" description="VOC" evidence="2">
    <location>
        <begin position="29"/>
        <end position="141"/>
    </location>
</feature>
<dbReference type="Pfam" id="PF00903">
    <property type="entry name" value="Glyoxalase"/>
    <property type="match status" value="2"/>
</dbReference>
<dbReference type="CDD" id="cd09013">
    <property type="entry name" value="BphC-JF8_N_like"/>
    <property type="match status" value="1"/>
</dbReference>
<dbReference type="Proteomes" id="UP000063308">
    <property type="component" value="Chromosome"/>
</dbReference>
<dbReference type="InterPro" id="IPR029068">
    <property type="entry name" value="Glyas_Bleomycin-R_OHBP_Dase"/>
</dbReference>
<dbReference type="Gene3D" id="3.10.180.10">
    <property type="entry name" value="2,3-Dihydroxybiphenyl 1,2-Dioxygenase, domain 1"/>
    <property type="match status" value="2"/>
</dbReference>
<evidence type="ECO:0000313" key="4">
    <source>
        <dbReference type="Proteomes" id="UP000063308"/>
    </source>
</evidence>
<organism evidence="3 4">
    <name type="scientific">Bradyrhizobium diazoefficiens</name>
    <dbReference type="NCBI Taxonomy" id="1355477"/>
    <lineage>
        <taxon>Bacteria</taxon>
        <taxon>Pseudomonadati</taxon>
        <taxon>Pseudomonadota</taxon>
        <taxon>Alphaproteobacteria</taxon>
        <taxon>Hyphomicrobiales</taxon>
        <taxon>Nitrobacteraceae</taxon>
        <taxon>Bradyrhizobium</taxon>
    </lineage>
</organism>
<accession>A0A0E4BVB8</accession>
<dbReference type="SUPFAM" id="SSF54593">
    <property type="entry name" value="Glyoxalase/Bleomycin resistance protein/Dihydroxybiphenyl dioxygenase"/>
    <property type="match status" value="1"/>
</dbReference>
<evidence type="ECO:0000313" key="3">
    <source>
        <dbReference type="EMBL" id="BAR61079.1"/>
    </source>
</evidence>
<dbReference type="GO" id="GO:0008198">
    <property type="term" value="F:ferrous iron binding"/>
    <property type="evidence" value="ECO:0007669"/>
    <property type="project" value="InterPro"/>
</dbReference>
<dbReference type="InterPro" id="IPR037523">
    <property type="entry name" value="VOC_core"/>
</dbReference>
<feature type="domain" description="VOC" evidence="2">
    <location>
        <begin position="171"/>
        <end position="292"/>
    </location>
</feature>
<dbReference type="InterPro" id="IPR017624">
    <property type="entry name" value="Catechol_2-3_dOase"/>
</dbReference>
<keyword evidence="1" id="KW-0677">Repeat</keyword>
<dbReference type="GO" id="GO:0018577">
    <property type="term" value="F:catechol 2,3-dioxygenase activity"/>
    <property type="evidence" value="ECO:0007669"/>
    <property type="project" value="InterPro"/>
</dbReference>
<dbReference type="InterPro" id="IPR050383">
    <property type="entry name" value="GlyoxalaseI/FosfomycinResist"/>
</dbReference>